<reference evidence="8" key="1">
    <citation type="submission" date="2008-11" db="EMBL/GenBank/DDBJ databases">
        <title>Different origins of the tetronate ring in near mirror-image antibiotics:evidence for convergent evolution?</title>
        <authorList>
            <person name="Demydchuk Y.A."/>
            <person name="Sun Y."/>
            <person name="Leadlay P.F."/>
        </authorList>
    </citation>
    <scope>NUCLEOTIDE SEQUENCE</scope>
    <source>
        <strain evidence="8">NCIMB 11426</strain>
    </source>
</reference>
<feature type="region of interest" description="Disordered" evidence="5">
    <location>
        <begin position="1"/>
        <end position="22"/>
    </location>
</feature>
<evidence type="ECO:0000313" key="8">
    <source>
        <dbReference type="EMBL" id="ACR50777.1"/>
    </source>
</evidence>
<evidence type="ECO:0000256" key="6">
    <source>
        <dbReference type="SAM" id="Phobius"/>
    </source>
</evidence>
<evidence type="ECO:0000256" key="4">
    <source>
        <dbReference type="ARBA" id="ARBA00023136"/>
    </source>
</evidence>
<feature type="domain" description="Major facilitator superfamily (MFS) profile" evidence="7">
    <location>
        <begin position="240"/>
        <end position="422"/>
    </location>
</feature>
<feature type="transmembrane region" description="Helical" evidence="6">
    <location>
        <begin position="193"/>
        <end position="211"/>
    </location>
</feature>
<dbReference type="PANTHER" id="PTHR23528:SF1">
    <property type="entry name" value="MAJOR FACILITATOR SUPERFAMILY (MFS) PROFILE DOMAIN-CONTAINING PROTEIN"/>
    <property type="match status" value="1"/>
</dbReference>
<protein>
    <submittedName>
        <fullName evidence="8">Putative major facilitator transporter</fullName>
    </submittedName>
</protein>
<dbReference type="InterPro" id="IPR011701">
    <property type="entry name" value="MFS"/>
</dbReference>
<feature type="transmembrane region" description="Helical" evidence="6">
    <location>
        <begin position="32"/>
        <end position="51"/>
    </location>
</feature>
<dbReference type="AlphaFoldDB" id="D7F1M4"/>
<evidence type="ECO:0000256" key="3">
    <source>
        <dbReference type="ARBA" id="ARBA00022989"/>
    </source>
</evidence>
<feature type="transmembrane region" description="Helical" evidence="6">
    <location>
        <begin position="333"/>
        <end position="357"/>
    </location>
</feature>
<feature type="transmembrane region" description="Helical" evidence="6">
    <location>
        <begin position="394"/>
        <end position="416"/>
    </location>
</feature>
<dbReference type="InterPro" id="IPR005829">
    <property type="entry name" value="Sugar_transporter_CS"/>
</dbReference>
<keyword evidence="2 6" id="KW-0812">Transmembrane</keyword>
<dbReference type="EMBL" id="FJ462704">
    <property type="protein sequence ID" value="ACR50777.1"/>
    <property type="molecule type" value="Genomic_DNA"/>
</dbReference>
<evidence type="ECO:0000259" key="7">
    <source>
        <dbReference type="PROSITE" id="PS50850"/>
    </source>
</evidence>
<keyword evidence="3 6" id="KW-1133">Transmembrane helix</keyword>
<comment type="subcellular location">
    <subcellularLocation>
        <location evidence="1">Cell membrane</location>
        <topology evidence="1">Multi-pass membrane protein</topology>
    </subcellularLocation>
</comment>
<feature type="compositionally biased region" description="Polar residues" evidence="5">
    <location>
        <begin position="1"/>
        <end position="12"/>
    </location>
</feature>
<dbReference type="InterPro" id="IPR020846">
    <property type="entry name" value="MFS_dom"/>
</dbReference>
<dbReference type="InterPro" id="IPR036259">
    <property type="entry name" value="MFS_trans_sf"/>
</dbReference>
<feature type="transmembrane region" description="Helical" evidence="6">
    <location>
        <begin position="278"/>
        <end position="297"/>
    </location>
</feature>
<proteinExistence type="predicted"/>
<feature type="transmembrane region" description="Helical" evidence="6">
    <location>
        <begin position="127"/>
        <end position="152"/>
    </location>
</feature>
<name>D7F1M4_9ACTN</name>
<evidence type="ECO:0000256" key="2">
    <source>
        <dbReference type="ARBA" id="ARBA00022692"/>
    </source>
</evidence>
<dbReference type="PANTHER" id="PTHR23528">
    <property type="match status" value="1"/>
</dbReference>
<dbReference type="GO" id="GO:0022857">
    <property type="term" value="F:transmembrane transporter activity"/>
    <property type="evidence" value="ECO:0007669"/>
    <property type="project" value="InterPro"/>
</dbReference>
<organism evidence="8">
    <name type="scientific">Streptomyces longisporoflavus</name>
    <dbReference type="NCBI Taxonomy" id="28044"/>
    <lineage>
        <taxon>Bacteria</taxon>
        <taxon>Bacillati</taxon>
        <taxon>Actinomycetota</taxon>
        <taxon>Actinomycetes</taxon>
        <taxon>Kitasatosporales</taxon>
        <taxon>Streptomycetaceae</taxon>
        <taxon>Streptomyces</taxon>
    </lineage>
</organism>
<dbReference type="Pfam" id="PF07690">
    <property type="entry name" value="MFS_1"/>
    <property type="match status" value="2"/>
</dbReference>
<sequence>MSTPSTPVQQPQEAAPSYAALAEPTEPVSRPWTLLLVLANLGVWMAFMAPLQVLLPDQIQDISPENKKSLLGWVTGAGALAVLLTTPLVGALSDRTTGRLGRRRPWTVGGAVLGAVALVALSRQDTIAGVAVAWVFVQVGLNMMLATLTAAVPDRVPVRQRGLVSGWVNLPQVLGAVLGVGLVSAVVPGRPGYVALGLVVVGLMLPFVLLTPDDPLPLAARPPLGSLLRGMWISPRRHPDFGWAWASRFITQLSGAAASLYLLYFLQDSVKVKDADEAVLQLTAVTTLFLLVTIVLGGYWSDRVGRRKVFVLGAGAVLALASVVMAVSPTWPAAVLAAAILGAGFGVYLAVHSALVTEVLPSATDRGKDLGLVNVANTAPNLLAPAIAGPVVSLAGYPALFALSAVLTLGGSALVLRIRAVS</sequence>
<feature type="transmembrane region" description="Helical" evidence="6">
    <location>
        <begin position="309"/>
        <end position="327"/>
    </location>
</feature>
<dbReference type="PROSITE" id="PS00216">
    <property type="entry name" value="SUGAR_TRANSPORT_1"/>
    <property type="match status" value="1"/>
</dbReference>
<dbReference type="PROSITE" id="PS50850">
    <property type="entry name" value="MFS"/>
    <property type="match status" value="1"/>
</dbReference>
<accession>D7F1M4</accession>
<dbReference type="SUPFAM" id="SSF103473">
    <property type="entry name" value="MFS general substrate transporter"/>
    <property type="match status" value="1"/>
</dbReference>
<dbReference type="GO" id="GO:0005886">
    <property type="term" value="C:plasma membrane"/>
    <property type="evidence" value="ECO:0007669"/>
    <property type="project" value="UniProtKB-SubCell"/>
</dbReference>
<feature type="transmembrane region" description="Helical" evidence="6">
    <location>
        <begin position="245"/>
        <end position="266"/>
    </location>
</feature>
<feature type="transmembrane region" description="Helical" evidence="6">
    <location>
        <begin position="71"/>
        <end position="92"/>
    </location>
</feature>
<evidence type="ECO:0000256" key="5">
    <source>
        <dbReference type="SAM" id="MobiDB-lite"/>
    </source>
</evidence>
<gene>
    <name evidence="8" type="primary">tsn7</name>
</gene>
<dbReference type="Gene3D" id="1.20.1250.20">
    <property type="entry name" value="MFS general substrate transporter like domains"/>
    <property type="match status" value="2"/>
</dbReference>
<keyword evidence="4 6" id="KW-0472">Membrane</keyword>
<feature type="transmembrane region" description="Helical" evidence="6">
    <location>
        <begin position="164"/>
        <end position="187"/>
    </location>
</feature>
<evidence type="ECO:0000256" key="1">
    <source>
        <dbReference type="ARBA" id="ARBA00004651"/>
    </source>
</evidence>
<feature type="transmembrane region" description="Helical" evidence="6">
    <location>
        <begin position="104"/>
        <end position="121"/>
    </location>
</feature>